<dbReference type="Pfam" id="PF13411">
    <property type="entry name" value="MerR_1"/>
    <property type="match status" value="1"/>
</dbReference>
<dbReference type="InterPro" id="IPR047057">
    <property type="entry name" value="MerR_fam"/>
</dbReference>
<keyword evidence="1" id="KW-0238">DNA-binding</keyword>
<dbReference type="SUPFAM" id="SSF46955">
    <property type="entry name" value="Putative DNA-binding domain"/>
    <property type="match status" value="1"/>
</dbReference>
<feature type="domain" description="HTH merR-type" evidence="2">
    <location>
        <begin position="2"/>
        <end position="71"/>
    </location>
</feature>
<evidence type="ECO:0000313" key="4">
    <source>
        <dbReference type="Proteomes" id="UP000051820"/>
    </source>
</evidence>
<dbReference type="Proteomes" id="UP000051820">
    <property type="component" value="Unassembled WGS sequence"/>
</dbReference>
<dbReference type="eggNOG" id="COG0789">
    <property type="taxonomic scope" value="Bacteria"/>
</dbReference>
<dbReference type="PATRIC" id="fig|1423807.3.peg.1010"/>
<evidence type="ECO:0000256" key="1">
    <source>
        <dbReference type="ARBA" id="ARBA00023125"/>
    </source>
</evidence>
<dbReference type="EMBL" id="AZGF01000022">
    <property type="protein sequence ID" value="KRM11177.1"/>
    <property type="molecule type" value="Genomic_DNA"/>
</dbReference>
<evidence type="ECO:0000313" key="3">
    <source>
        <dbReference type="EMBL" id="KRM11177.1"/>
    </source>
</evidence>
<dbReference type="Gene3D" id="1.10.1660.10">
    <property type="match status" value="1"/>
</dbReference>
<reference evidence="3 4" key="1">
    <citation type="journal article" date="2015" name="Genome Announc.">
        <title>Expanding the biotechnology potential of lactobacilli through comparative genomics of 213 strains and associated genera.</title>
        <authorList>
            <person name="Sun Z."/>
            <person name="Harris H.M."/>
            <person name="McCann A."/>
            <person name="Guo C."/>
            <person name="Argimon S."/>
            <person name="Zhang W."/>
            <person name="Yang X."/>
            <person name="Jeffery I.B."/>
            <person name="Cooney J.C."/>
            <person name="Kagawa T.F."/>
            <person name="Liu W."/>
            <person name="Song Y."/>
            <person name="Salvetti E."/>
            <person name="Wrobel A."/>
            <person name="Rasinkangas P."/>
            <person name="Parkhill J."/>
            <person name="Rea M.C."/>
            <person name="O'Sullivan O."/>
            <person name="Ritari J."/>
            <person name="Douillard F.P."/>
            <person name="Paul Ross R."/>
            <person name="Yang R."/>
            <person name="Briner A.E."/>
            <person name="Felis G.E."/>
            <person name="de Vos W.M."/>
            <person name="Barrangou R."/>
            <person name="Klaenhammer T.R."/>
            <person name="Caufield P.W."/>
            <person name="Cui Y."/>
            <person name="Zhang H."/>
            <person name="O'Toole P.W."/>
        </authorList>
    </citation>
    <scope>NUCLEOTIDE SEQUENCE [LARGE SCALE GENOMIC DNA]</scope>
    <source>
        <strain evidence="3 4">DSM 5007</strain>
    </source>
</reference>
<dbReference type="SMART" id="SM00422">
    <property type="entry name" value="HTH_MERR"/>
    <property type="match status" value="1"/>
</dbReference>
<gene>
    <name evidence="3" type="ORF">FD16_GL000993</name>
</gene>
<protein>
    <submittedName>
        <fullName evidence="3">Transcription regulator</fullName>
    </submittedName>
</protein>
<proteinExistence type="predicted"/>
<dbReference type="GO" id="GO:0003700">
    <property type="term" value="F:DNA-binding transcription factor activity"/>
    <property type="evidence" value="ECO:0007669"/>
    <property type="project" value="InterPro"/>
</dbReference>
<dbReference type="PROSITE" id="PS50937">
    <property type="entry name" value="HTH_MERR_2"/>
    <property type="match status" value="1"/>
</dbReference>
<dbReference type="GO" id="GO:0003677">
    <property type="term" value="F:DNA binding"/>
    <property type="evidence" value="ECO:0007669"/>
    <property type="project" value="UniProtKB-KW"/>
</dbReference>
<dbReference type="OrthoDB" id="9811174at2"/>
<organism evidence="3 4">
    <name type="scientific">Paucilactobacillus suebicus DSM 5007 = KCTC 3549</name>
    <dbReference type="NCBI Taxonomy" id="1423807"/>
    <lineage>
        <taxon>Bacteria</taxon>
        <taxon>Bacillati</taxon>
        <taxon>Bacillota</taxon>
        <taxon>Bacilli</taxon>
        <taxon>Lactobacillales</taxon>
        <taxon>Lactobacillaceae</taxon>
        <taxon>Paucilactobacillus</taxon>
    </lineage>
</organism>
<dbReference type="CDD" id="cd01109">
    <property type="entry name" value="HTH_YyaN"/>
    <property type="match status" value="1"/>
</dbReference>
<dbReference type="STRING" id="1423807.FD16_GL000993"/>
<evidence type="ECO:0000259" key="2">
    <source>
        <dbReference type="PROSITE" id="PS50937"/>
    </source>
</evidence>
<accession>A0A0R1W681</accession>
<keyword evidence="4" id="KW-1185">Reference proteome</keyword>
<dbReference type="PRINTS" id="PR00040">
    <property type="entry name" value="HTHMERR"/>
</dbReference>
<name>A0A0R1W681_9LACO</name>
<dbReference type="PANTHER" id="PTHR30204">
    <property type="entry name" value="REDOX-CYCLING DRUG-SENSING TRANSCRIPTIONAL ACTIVATOR SOXR"/>
    <property type="match status" value="1"/>
</dbReference>
<comment type="caution">
    <text evidence="3">The sequence shown here is derived from an EMBL/GenBank/DDBJ whole genome shotgun (WGS) entry which is preliminary data.</text>
</comment>
<dbReference type="AlphaFoldDB" id="A0A0R1W681"/>
<dbReference type="InterPro" id="IPR000551">
    <property type="entry name" value="MerR-type_HTH_dom"/>
</dbReference>
<sequence>MNYSIGQVSEQLGVPIDTLKYYDKQGLLPFVKRDNSGRRRFSDNDVHLMRTIVCLKNAGVSIADISKFIQLRLVGDSTLEQRADLLNKHEKELRQQINDLQETLSYLKFKKWYYDTAVEAGTESVHFVDGTNEVKPNIDEEYVHRLKTTDQLSELQSFLNVKDYRNKSRR</sequence>
<dbReference type="InterPro" id="IPR009061">
    <property type="entry name" value="DNA-bd_dom_put_sf"/>
</dbReference>
<dbReference type="PANTHER" id="PTHR30204:SF82">
    <property type="entry name" value="TRANSCRIPTIONAL REGULATOR, MERR FAMILY"/>
    <property type="match status" value="1"/>
</dbReference>
<dbReference type="RefSeq" id="WP_010621865.1">
    <property type="nucleotide sequence ID" value="NZ_AZGF01000022.1"/>
</dbReference>